<evidence type="ECO:0000313" key="2">
    <source>
        <dbReference type="EMBL" id="GBO08162.1"/>
    </source>
</evidence>
<dbReference type="EMBL" id="BGPR01034003">
    <property type="protein sequence ID" value="GBO08162.1"/>
    <property type="molecule type" value="Genomic_DNA"/>
</dbReference>
<dbReference type="Proteomes" id="UP000499080">
    <property type="component" value="Unassembled WGS sequence"/>
</dbReference>
<accession>A0A4Y2U7U9</accession>
<name>A0A4Y2U7U9_ARAVE</name>
<sequence length="82" mass="9415">MEWPDLDPGPWRPFWKLGGKFGDLADKSMIPENATRFSISLLGKKDAWMYEKTPCDFSACRVEYIRSALESVCVCVDPLERL</sequence>
<keyword evidence="3" id="KW-1185">Reference proteome</keyword>
<gene>
    <name evidence="1" type="ORF">AVEN_123642_1</name>
    <name evidence="2" type="ORF">AVEN_139921_1</name>
</gene>
<evidence type="ECO:0000313" key="1">
    <source>
        <dbReference type="EMBL" id="GBO08161.1"/>
    </source>
</evidence>
<proteinExistence type="predicted"/>
<dbReference type="EMBL" id="BGPR01034002">
    <property type="protein sequence ID" value="GBO08161.1"/>
    <property type="molecule type" value="Genomic_DNA"/>
</dbReference>
<organism evidence="1 3">
    <name type="scientific">Araneus ventricosus</name>
    <name type="common">Orbweaver spider</name>
    <name type="synonym">Epeira ventricosa</name>
    <dbReference type="NCBI Taxonomy" id="182803"/>
    <lineage>
        <taxon>Eukaryota</taxon>
        <taxon>Metazoa</taxon>
        <taxon>Ecdysozoa</taxon>
        <taxon>Arthropoda</taxon>
        <taxon>Chelicerata</taxon>
        <taxon>Arachnida</taxon>
        <taxon>Araneae</taxon>
        <taxon>Araneomorphae</taxon>
        <taxon>Entelegynae</taxon>
        <taxon>Araneoidea</taxon>
        <taxon>Araneidae</taxon>
        <taxon>Araneus</taxon>
    </lineage>
</organism>
<reference evidence="1 3" key="1">
    <citation type="journal article" date="2019" name="Sci. Rep.">
        <title>Orb-weaving spider Araneus ventricosus genome elucidates the spidroin gene catalogue.</title>
        <authorList>
            <person name="Kono N."/>
            <person name="Nakamura H."/>
            <person name="Ohtoshi R."/>
            <person name="Moran D.A.P."/>
            <person name="Shinohara A."/>
            <person name="Yoshida Y."/>
            <person name="Fujiwara M."/>
            <person name="Mori M."/>
            <person name="Tomita M."/>
            <person name="Arakawa K."/>
        </authorList>
    </citation>
    <scope>NUCLEOTIDE SEQUENCE [LARGE SCALE GENOMIC DNA]</scope>
</reference>
<protein>
    <submittedName>
        <fullName evidence="1">Uncharacterized protein</fullName>
    </submittedName>
</protein>
<dbReference type="AlphaFoldDB" id="A0A4Y2U7U9"/>
<comment type="caution">
    <text evidence="1">The sequence shown here is derived from an EMBL/GenBank/DDBJ whole genome shotgun (WGS) entry which is preliminary data.</text>
</comment>
<evidence type="ECO:0000313" key="3">
    <source>
        <dbReference type="Proteomes" id="UP000499080"/>
    </source>
</evidence>